<name>A0ABY7EWK7_MYAAR</name>
<keyword evidence="2" id="KW-1185">Reference proteome</keyword>
<evidence type="ECO:0008006" key="3">
    <source>
        <dbReference type="Google" id="ProtNLM"/>
    </source>
</evidence>
<reference evidence="1" key="1">
    <citation type="submission" date="2022-11" db="EMBL/GenBank/DDBJ databases">
        <title>Centuries of genome instability and evolution in soft-shell clam transmissible cancer (bioRxiv).</title>
        <authorList>
            <person name="Hart S.F.M."/>
            <person name="Yonemitsu M.A."/>
            <person name="Giersch R.M."/>
            <person name="Beal B.F."/>
            <person name="Arriagada G."/>
            <person name="Davis B.W."/>
            <person name="Ostrander E.A."/>
            <person name="Goff S.P."/>
            <person name="Metzger M.J."/>
        </authorList>
    </citation>
    <scope>NUCLEOTIDE SEQUENCE</scope>
    <source>
        <strain evidence="1">MELC-2E11</strain>
        <tissue evidence="1">Siphon/mantle</tissue>
    </source>
</reference>
<dbReference type="EMBL" id="CP111019">
    <property type="protein sequence ID" value="WAR11561.1"/>
    <property type="molecule type" value="Genomic_DNA"/>
</dbReference>
<dbReference type="CDD" id="cd19756">
    <property type="entry name" value="Bbox2"/>
    <property type="match status" value="1"/>
</dbReference>
<feature type="non-terminal residue" evidence="1">
    <location>
        <position position="1"/>
    </location>
</feature>
<accession>A0ABY7EWK7</accession>
<evidence type="ECO:0000313" key="1">
    <source>
        <dbReference type="EMBL" id="WAR11561.1"/>
    </source>
</evidence>
<gene>
    <name evidence="1" type="ORF">MAR_025741</name>
</gene>
<evidence type="ECO:0000313" key="2">
    <source>
        <dbReference type="Proteomes" id="UP001164746"/>
    </source>
</evidence>
<protein>
    <recommendedName>
        <fullName evidence="3">B box-type domain-containing protein</fullName>
    </recommendedName>
</protein>
<proteinExistence type="predicted"/>
<dbReference type="Proteomes" id="UP001164746">
    <property type="component" value="Chromosome 8"/>
</dbReference>
<sequence length="222" mass="26321">DTLSTWKTRCEQVGGVCRTGHHRDVDKHGGKKLELLCEDHDELACNICVSVSHRTCRSIKHIPKLAHWLKKQTYYKRMPDDLKTMNTRLQEFIDKQKQNKHTIKKNGTKILAEIRSLRKKVIDKFDELEENTNDILHKQLEEESYYLQEDINKCTQYKKKMEYYQAAIQSQQETTSYIAFKKCKDNMREAESLLQDLSDKPYTTLTFEADTNIYELFFELQT</sequence>
<organism evidence="1 2">
    <name type="scientific">Mya arenaria</name>
    <name type="common">Soft-shell clam</name>
    <dbReference type="NCBI Taxonomy" id="6604"/>
    <lineage>
        <taxon>Eukaryota</taxon>
        <taxon>Metazoa</taxon>
        <taxon>Spiralia</taxon>
        <taxon>Lophotrochozoa</taxon>
        <taxon>Mollusca</taxon>
        <taxon>Bivalvia</taxon>
        <taxon>Autobranchia</taxon>
        <taxon>Heteroconchia</taxon>
        <taxon>Euheterodonta</taxon>
        <taxon>Imparidentia</taxon>
        <taxon>Neoheterodontei</taxon>
        <taxon>Myida</taxon>
        <taxon>Myoidea</taxon>
        <taxon>Myidae</taxon>
        <taxon>Mya</taxon>
    </lineage>
</organism>